<evidence type="ECO:0000313" key="2">
    <source>
        <dbReference type="EMBL" id="MDL5034336.1"/>
    </source>
</evidence>
<keyword evidence="3" id="KW-1185">Reference proteome</keyword>
<gene>
    <name evidence="2" type="ORF">QRD43_20710</name>
</gene>
<feature type="region of interest" description="Disordered" evidence="1">
    <location>
        <begin position="1"/>
        <end position="21"/>
    </location>
</feature>
<dbReference type="EMBL" id="JASVDS010000008">
    <property type="protein sequence ID" value="MDL5034336.1"/>
    <property type="molecule type" value="Genomic_DNA"/>
</dbReference>
<sequence>MPPLTDQPDPPWPDSTRPAGTLYDDAEWAKARAAGQQIVIELREADFGLLLVADRPPQPVMRKEVRGGRVEEVLIPVPSEEAQQFMDPFLASMLEDCLLLGPGASTSHPGSVSGHLVLEHAVLGDRLYRIVRPEAHRESRPWFFGMTGRHKPPPGEPQSLDFFLGKTREASVDVDSLGEPSEPDAPR</sequence>
<reference evidence="2 3" key="1">
    <citation type="submission" date="2023-06" db="EMBL/GenBank/DDBJ databases">
        <title>Pelomonas sp. APW6 16S ribosomal RNA gene genome sequencing and assembly.</title>
        <authorList>
            <person name="Woo H."/>
        </authorList>
    </citation>
    <scope>NUCLEOTIDE SEQUENCE [LARGE SCALE GENOMIC DNA]</scope>
    <source>
        <strain evidence="2 3">APW6</strain>
    </source>
</reference>
<name>A0ABT7LN86_9BURK</name>
<dbReference type="RefSeq" id="WP_285984412.1">
    <property type="nucleotide sequence ID" value="NZ_JASVDS010000008.1"/>
</dbReference>
<feature type="compositionally biased region" description="Pro residues" evidence="1">
    <location>
        <begin position="1"/>
        <end position="13"/>
    </location>
</feature>
<accession>A0ABT7LN86</accession>
<organism evidence="2 3">
    <name type="scientific">Roseateles subflavus</name>
    <dbReference type="NCBI Taxonomy" id="3053353"/>
    <lineage>
        <taxon>Bacteria</taxon>
        <taxon>Pseudomonadati</taxon>
        <taxon>Pseudomonadota</taxon>
        <taxon>Betaproteobacteria</taxon>
        <taxon>Burkholderiales</taxon>
        <taxon>Sphaerotilaceae</taxon>
        <taxon>Roseateles</taxon>
    </lineage>
</organism>
<dbReference type="Proteomes" id="UP001238603">
    <property type="component" value="Unassembled WGS sequence"/>
</dbReference>
<comment type="caution">
    <text evidence="2">The sequence shown here is derived from an EMBL/GenBank/DDBJ whole genome shotgun (WGS) entry which is preliminary data.</text>
</comment>
<evidence type="ECO:0000256" key="1">
    <source>
        <dbReference type="SAM" id="MobiDB-lite"/>
    </source>
</evidence>
<protein>
    <submittedName>
        <fullName evidence="2">Uncharacterized protein</fullName>
    </submittedName>
</protein>
<proteinExistence type="predicted"/>
<evidence type="ECO:0000313" key="3">
    <source>
        <dbReference type="Proteomes" id="UP001238603"/>
    </source>
</evidence>